<dbReference type="Proteomes" id="UP000261380">
    <property type="component" value="Unplaced"/>
</dbReference>
<accession>A0A3B5M8E9</accession>
<organism evidence="2 3">
    <name type="scientific">Xiphophorus couchianus</name>
    <name type="common">Monterrey platyfish</name>
    <dbReference type="NCBI Taxonomy" id="32473"/>
    <lineage>
        <taxon>Eukaryota</taxon>
        <taxon>Metazoa</taxon>
        <taxon>Chordata</taxon>
        <taxon>Craniata</taxon>
        <taxon>Vertebrata</taxon>
        <taxon>Euteleostomi</taxon>
        <taxon>Actinopterygii</taxon>
        <taxon>Neopterygii</taxon>
        <taxon>Teleostei</taxon>
        <taxon>Neoteleostei</taxon>
        <taxon>Acanthomorphata</taxon>
        <taxon>Ovalentaria</taxon>
        <taxon>Atherinomorphae</taxon>
        <taxon>Cyprinodontiformes</taxon>
        <taxon>Poeciliidae</taxon>
        <taxon>Poeciliinae</taxon>
        <taxon>Xiphophorus</taxon>
    </lineage>
</organism>
<dbReference type="PROSITE" id="PS00282">
    <property type="entry name" value="KAZAL_1"/>
    <property type="match status" value="1"/>
</dbReference>
<dbReference type="Gene3D" id="3.30.60.30">
    <property type="match status" value="1"/>
</dbReference>
<dbReference type="Pfam" id="PF00050">
    <property type="entry name" value="Kazal_1"/>
    <property type="match status" value="1"/>
</dbReference>
<evidence type="ECO:0000313" key="3">
    <source>
        <dbReference type="Proteomes" id="UP000261380"/>
    </source>
</evidence>
<protein>
    <recommendedName>
        <fullName evidence="1">Kazal-like domain-containing protein</fullName>
    </recommendedName>
</protein>
<dbReference type="SMART" id="SM00280">
    <property type="entry name" value="KAZAL"/>
    <property type="match status" value="1"/>
</dbReference>
<dbReference type="Ensembl" id="ENSXCOT00000020033.1">
    <property type="protein sequence ID" value="ENSXCOP00000019787.1"/>
    <property type="gene ID" value="ENSXCOG00000014852.1"/>
</dbReference>
<reference evidence="2" key="2">
    <citation type="submission" date="2025-09" db="UniProtKB">
        <authorList>
            <consortium name="Ensembl"/>
        </authorList>
    </citation>
    <scope>IDENTIFICATION</scope>
</reference>
<dbReference type="GeneTree" id="ENSGT01100000263903"/>
<feature type="domain" description="Kazal-like" evidence="1">
    <location>
        <begin position="16"/>
        <end position="56"/>
    </location>
</feature>
<sequence length="56" mass="6055">TQITTLWLIGALSSPEGPKAKCPDPEIFACKLNVRPVCGSNGQTYGNECLLCKEMQ</sequence>
<dbReference type="InterPro" id="IPR036058">
    <property type="entry name" value="Kazal_dom_sf"/>
</dbReference>
<dbReference type="SUPFAM" id="SSF100895">
    <property type="entry name" value="Kazal-type serine protease inhibitors"/>
    <property type="match status" value="1"/>
</dbReference>
<dbReference type="AlphaFoldDB" id="A0A3B5M8E9"/>
<keyword evidence="3" id="KW-1185">Reference proteome</keyword>
<name>A0A3B5M8E9_9TELE</name>
<dbReference type="PROSITE" id="PS51465">
    <property type="entry name" value="KAZAL_2"/>
    <property type="match status" value="1"/>
</dbReference>
<reference evidence="2" key="1">
    <citation type="submission" date="2025-08" db="UniProtKB">
        <authorList>
            <consortium name="Ensembl"/>
        </authorList>
    </citation>
    <scope>IDENTIFICATION</scope>
</reference>
<proteinExistence type="predicted"/>
<evidence type="ECO:0000313" key="2">
    <source>
        <dbReference type="Ensembl" id="ENSXCOP00000019787.1"/>
    </source>
</evidence>
<evidence type="ECO:0000259" key="1">
    <source>
        <dbReference type="PROSITE" id="PS51465"/>
    </source>
</evidence>
<dbReference type="InterPro" id="IPR002350">
    <property type="entry name" value="Kazal_dom"/>
</dbReference>